<sequence length="351" mass="38098">MSGSHPNNFPKLHNAAWPGVVGKGEGSEPVIGLDALLDLTAAAEVDGVKFDGVDLFLFAPHVDIDATDDDLKALAEKVRTRGLAIGSVVAPVWPPTGGGSAMDEGEGRTKFLNQVRKATHIAKRLRELGVRPYGVVRFDSACGPGDWAQDPAGNQAKIAQTFKEAAKIAADAGERLAAEGEICWGGMHSWRTMVDLLERVGEPELVGFQADMAHTLLYTLGENAPQDRILPAGYDWKDPVVLDDALKTLTAALRPWTIDFHVAQNDATVFGSGSHDHTGRHCLATDPNGKLDIPRHAGFWLRDEKGQLTKAFKHICWDGCMFPNAVMMKPQTWNDILTKMIAVRDAHGWAE</sequence>
<dbReference type="InterPro" id="IPR013022">
    <property type="entry name" value="Xyl_isomerase-like_TIM-brl"/>
</dbReference>
<feature type="domain" description="Xylose isomerase-like TIM barrel" evidence="1">
    <location>
        <begin position="49"/>
        <end position="228"/>
    </location>
</feature>
<dbReference type="InterPro" id="IPR050312">
    <property type="entry name" value="IolE/XylAMocC-like"/>
</dbReference>
<dbReference type="PANTHER" id="PTHR12110:SF21">
    <property type="entry name" value="XYLOSE ISOMERASE-LIKE TIM BARREL DOMAIN-CONTAINING PROTEIN"/>
    <property type="match status" value="1"/>
</dbReference>
<dbReference type="RefSeq" id="WP_406700534.1">
    <property type="nucleotide sequence ID" value="NZ_CP155447.1"/>
</dbReference>
<gene>
    <name evidence="2" type="ORF">V5E97_17160</name>
</gene>
<dbReference type="EMBL" id="CP155447">
    <property type="protein sequence ID" value="XBH07695.1"/>
    <property type="molecule type" value="Genomic_DNA"/>
</dbReference>
<dbReference type="PANTHER" id="PTHR12110">
    <property type="entry name" value="HYDROXYPYRUVATE ISOMERASE"/>
    <property type="match status" value="1"/>
</dbReference>
<dbReference type="SUPFAM" id="SSF51658">
    <property type="entry name" value="Xylose isomerase-like"/>
    <property type="match status" value="1"/>
</dbReference>
<dbReference type="Pfam" id="PF01261">
    <property type="entry name" value="AP_endonuc_2"/>
    <property type="match status" value="1"/>
</dbReference>
<dbReference type="AlphaFoldDB" id="A0AAU7CRJ7"/>
<dbReference type="Gene3D" id="3.20.20.150">
    <property type="entry name" value="Divalent-metal-dependent TIM barrel enzymes"/>
    <property type="match status" value="1"/>
</dbReference>
<reference evidence="2" key="1">
    <citation type="submission" date="2024-05" db="EMBL/GenBank/DDBJ databases">
        <title>Planctomycetes of the genus Singulisphaera possess chitinolytic capabilities.</title>
        <authorList>
            <person name="Ivanova A."/>
        </authorList>
    </citation>
    <scope>NUCLEOTIDE SEQUENCE</scope>
    <source>
        <strain evidence="2">Ch08T</strain>
    </source>
</reference>
<dbReference type="InterPro" id="IPR036237">
    <property type="entry name" value="Xyl_isomerase-like_sf"/>
</dbReference>
<proteinExistence type="predicted"/>
<organism evidence="2">
    <name type="scientific">Singulisphaera sp. Ch08</name>
    <dbReference type="NCBI Taxonomy" id="3120278"/>
    <lineage>
        <taxon>Bacteria</taxon>
        <taxon>Pseudomonadati</taxon>
        <taxon>Planctomycetota</taxon>
        <taxon>Planctomycetia</taxon>
        <taxon>Isosphaerales</taxon>
        <taxon>Isosphaeraceae</taxon>
        <taxon>Singulisphaera</taxon>
    </lineage>
</organism>
<accession>A0AAU7CRJ7</accession>
<protein>
    <submittedName>
        <fullName evidence="2">TIM barrel protein</fullName>
    </submittedName>
</protein>
<name>A0AAU7CRJ7_9BACT</name>
<evidence type="ECO:0000259" key="1">
    <source>
        <dbReference type="Pfam" id="PF01261"/>
    </source>
</evidence>
<evidence type="ECO:0000313" key="2">
    <source>
        <dbReference type="EMBL" id="XBH07695.1"/>
    </source>
</evidence>